<evidence type="ECO:0000313" key="2">
    <source>
        <dbReference type="EMBL" id="KAF2223782.1"/>
    </source>
</evidence>
<dbReference type="InterPro" id="IPR011333">
    <property type="entry name" value="SKP1/BTB/POZ_sf"/>
</dbReference>
<gene>
    <name evidence="2" type="ORF">BDZ85DRAFT_249655</name>
</gene>
<dbReference type="EMBL" id="ML992506">
    <property type="protein sequence ID" value="KAF2223782.1"/>
    <property type="molecule type" value="Genomic_DNA"/>
</dbReference>
<dbReference type="CDD" id="cd18186">
    <property type="entry name" value="BTB_POZ_ZBTB_KLHL-like"/>
    <property type="match status" value="1"/>
</dbReference>
<proteinExistence type="predicted"/>
<name>A0A6A6GDH9_9PEZI</name>
<sequence length="235" mass="26614">MWRPRVQLPQWHRPDNKGPVERPGLPSKNAAVDYSQSLFGDIVTVLVGPTQTKFCVSSIVLKHSSPFFEAALSSNWDRNQSGIIELPEETPIAFEVFLRHAMASQCVPNLHEIPPSRPKVGVLTLASKFTFWLTSKRIFEDTREECPMQNLVADWICVRDGEVDALNLIMQHIPGAVKAVQMAKSKTLFPMRAYTHKERGLWSMRCYWEHGEDRLTGRRIGCVNPAISLQDIAGF</sequence>
<organism evidence="2 3">
    <name type="scientific">Elsinoe ampelina</name>
    <dbReference type="NCBI Taxonomy" id="302913"/>
    <lineage>
        <taxon>Eukaryota</taxon>
        <taxon>Fungi</taxon>
        <taxon>Dikarya</taxon>
        <taxon>Ascomycota</taxon>
        <taxon>Pezizomycotina</taxon>
        <taxon>Dothideomycetes</taxon>
        <taxon>Dothideomycetidae</taxon>
        <taxon>Myriangiales</taxon>
        <taxon>Elsinoaceae</taxon>
        <taxon>Elsinoe</taxon>
    </lineage>
</organism>
<keyword evidence="3" id="KW-1185">Reference proteome</keyword>
<dbReference type="SUPFAM" id="SSF54695">
    <property type="entry name" value="POZ domain"/>
    <property type="match status" value="1"/>
</dbReference>
<dbReference type="Gene3D" id="3.30.710.10">
    <property type="entry name" value="Potassium Channel Kv1.1, Chain A"/>
    <property type="match status" value="1"/>
</dbReference>
<dbReference type="OrthoDB" id="1022638at2759"/>
<protein>
    <recommendedName>
        <fullName evidence="4">BTB domain-containing protein</fullName>
    </recommendedName>
</protein>
<evidence type="ECO:0000256" key="1">
    <source>
        <dbReference type="SAM" id="MobiDB-lite"/>
    </source>
</evidence>
<dbReference type="AlphaFoldDB" id="A0A6A6GDH9"/>
<evidence type="ECO:0008006" key="4">
    <source>
        <dbReference type="Google" id="ProtNLM"/>
    </source>
</evidence>
<dbReference type="PANTHER" id="PTHR47843">
    <property type="entry name" value="BTB DOMAIN-CONTAINING PROTEIN-RELATED"/>
    <property type="match status" value="1"/>
</dbReference>
<reference evidence="3" key="1">
    <citation type="journal article" date="2020" name="Stud. Mycol.">
        <title>101 Dothideomycetes genomes: A test case for predicting lifestyles and emergence of pathogens.</title>
        <authorList>
            <person name="Haridas S."/>
            <person name="Albert R."/>
            <person name="Binder M."/>
            <person name="Bloem J."/>
            <person name="LaButti K."/>
            <person name="Salamov A."/>
            <person name="Andreopoulos B."/>
            <person name="Baker S."/>
            <person name="Barry K."/>
            <person name="Bills G."/>
            <person name="Bluhm B."/>
            <person name="Cannon C."/>
            <person name="Castanera R."/>
            <person name="Culley D."/>
            <person name="Daum C."/>
            <person name="Ezra D."/>
            <person name="Gonzalez J."/>
            <person name="Henrissat B."/>
            <person name="Kuo A."/>
            <person name="Liang C."/>
            <person name="Lipzen A."/>
            <person name="Lutzoni F."/>
            <person name="Magnuson J."/>
            <person name="Mondo S."/>
            <person name="Nolan M."/>
            <person name="Ohm R."/>
            <person name="Pangilinan J."/>
            <person name="Park H.-J."/>
            <person name="Ramirez L."/>
            <person name="Alfaro M."/>
            <person name="Sun H."/>
            <person name="Tritt A."/>
            <person name="Yoshinaga Y."/>
            <person name="Zwiers L.-H."/>
            <person name="Turgeon B."/>
            <person name="Goodwin S."/>
            <person name="Spatafora J."/>
            <person name="Crous P."/>
            <person name="Grigoriev I."/>
        </authorList>
    </citation>
    <scope>NUCLEOTIDE SEQUENCE [LARGE SCALE GENOMIC DNA]</scope>
    <source>
        <strain evidence="3">CECT 20119</strain>
    </source>
</reference>
<accession>A0A6A6GDH9</accession>
<evidence type="ECO:0000313" key="3">
    <source>
        <dbReference type="Proteomes" id="UP000799538"/>
    </source>
</evidence>
<dbReference type="Proteomes" id="UP000799538">
    <property type="component" value="Unassembled WGS sequence"/>
</dbReference>
<feature type="region of interest" description="Disordered" evidence="1">
    <location>
        <begin position="1"/>
        <end position="26"/>
    </location>
</feature>
<dbReference type="PANTHER" id="PTHR47843:SF2">
    <property type="entry name" value="BTB DOMAIN-CONTAINING PROTEIN"/>
    <property type="match status" value="1"/>
</dbReference>